<organism evidence="1 2">
    <name type="scientific">Dovyalis caffra</name>
    <dbReference type="NCBI Taxonomy" id="77055"/>
    <lineage>
        <taxon>Eukaryota</taxon>
        <taxon>Viridiplantae</taxon>
        <taxon>Streptophyta</taxon>
        <taxon>Embryophyta</taxon>
        <taxon>Tracheophyta</taxon>
        <taxon>Spermatophyta</taxon>
        <taxon>Magnoliopsida</taxon>
        <taxon>eudicotyledons</taxon>
        <taxon>Gunneridae</taxon>
        <taxon>Pentapetalae</taxon>
        <taxon>rosids</taxon>
        <taxon>fabids</taxon>
        <taxon>Malpighiales</taxon>
        <taxon>Salicaceae</taxon>
        <taxon>Flacourtieae</taxon>
        <taxon>Dovyalis</taxon>
    </lineage>
</organism>
<dbReference type="Proteomes" id="UP001314170">
    <property type="component" value="Unassembled WGS sequence"/>
</dbReference>
<protein>
    <submittedName>
        <fullName evidence="1">Uncharacterized protein</fullName>
    </submittedName>
</protein>
<name>A0AAV1S181_9ROSI</name>
<comment type="caution">
    <text evidence="1">The sequence shown here is derived from an EMBL/GenBank/DDBJ whole genome shotgun (WGS) entry which is preliminary data.</text>
</comment>
<sequence>MDVYLSGLHNHFLLSFPIFRLRQEIKAGVKLHDPVEKKEDQIKFYRQIDLVTVRSAVAIAERKATFTAERIDCMIKKG</sequence>
<reference evidence="1 2" key="1">
    <citation type="submission" date="2024-01" db="EMBL/GenBank/DDBJ databases">
        <authorList>
            <person name="Waweru B."/>
        </authorList>
    </citation>
    <scope>NUCLEOTIDE SEQUENCE [LARGE SCALE GENOMIC DNA]</scope>
</reference>
<proteinExistence type="predicted"/>
<dbReference type="EMBL" id="CAWUPB010001160">
    <property type="protein sequence ID" value="CAK7343428.1"/>
    <property type="molecule type" value="Genomic_DNA"/>
</dbReference>
<accession>A0AAV1S181</accession>
<gene>
    <name evidence="1" type="ORF">DCAF_LOCUS17303</name>
</gene>
<evidence type="ECO:0000313" key="2">
    <source>
        <dbReference type="Proteomes" id="UP001314170"/>
    </source>
</evidence>
<evidence type="ECO:0000313" key="1">
    <source>
        <dbReference type="EMBL" id="CAK7343428.1"/>
    </source>
</evidence>
<dbReference type="AlphaFoldDB" id="A0AAV1S181"/>
<keyword evidence="2" id="KW-1185">Reference proteome</keyword>